<accession>A0AA94L054</accession>
<keyword evidence="2" id="KW-0472">Membrane</keyword>
<protein>
    <submittedName>
        <fullName evidence="3">PH domain-containing protein</fullName>
    </submittedName>
</protein>
<evidence type="ECO:0000313" key="4">
    <source>
        <dbReference type="Proteomes" id="UP000198506"/>
    </source>
</evidence>
<evidence type="ECO:0000313" key="3">
    <source>
        <dbReference type="EMBL" id="SFS15333.1"/>
    </source>
</evidence>
<evidence type="ECO:0000256" key="2">
    <source>
        <dbReference type="SAM" id="Phobius"/>
    </source>
</evidence>
<reference evidence="3 4" key="1">
    <citation type="submission" date="2016-10" db="EMBL/GenBank/DDBJ databases">
        <authorList>
            <person name="Varghese N."/>
            <person name="Submissions S."/>
        </authorList>
    </citation>
    <scope>NUCLEOTIDE SEQUENCE [LARGE SCALE GENOMIC DNA]</scope>
    <source>
        <strain evidence="3 4">IAM 15147</strain>
    </source>
</reference>
<feature type="transmembrane region" description="Helical" evidence="2">
    <location>
        <begin position="37"/>
        <end position="58"/>
    </location>
</feature>
<dbReference type="EMBL" id="FOZN01000003">
    <property type="protein sequence ID" value="SFS15333.1"/>
    <property type="molecule type" value="Genomic_DNA"/>
</dbReference>
<keyword evidence="2" id="KW-0812">Transmembrane</keyword>
<name>A0AA94L054_9MICO</name>
<feature type="compositionally biased region" description="Basic and acidic residues" evidence="1">
    <location>
        <begin position="118"/>
        <end position="130"/>
    </location>
</feature>
<keyword evidence="4" id="KW-1185">Reference proteome</keyword>
<gene>
    <name evidence="3" type="ORF">SAMN04487783_2012</name>
</gene>
<keyword evidence="2" id="KW-1133">Transmembrane helix</keyword>
<dbReference type="Proteomes" id="UP000198506">
    <property type="component" value="Unassembled WGS sequence"/>
</dbReference>
<feature type="region of interest" description="Disordered" evidence="1">
    <location>
        <begin position="117"/>
        <end position="146"/>
    </location>
</feature>
<comment type="caution">
    <text evidence="3">The sequence shown here is derived from an EMBL/GenBank/DDBJ whole genome shotgun (WGS) entry which is preliminary data.</text>
</comment>
<dbReference type="AlphaFoldDB" id="A0AA94L054"/>
<sequence length="198" mass="21037">MTVHSRVNRGFAIASWALLAVLGVLLALQSQLQGVVATAIVVAWLAYAAYAGLWAPALEVGARGAQIRNPLRTISVSWDALIHVDTKYSLTLHTPGRAWPVWCAPQASALAARRAAKRVRDDRDPRDPRSALDSGIPVGDLPGTESGDAAALVRQRWEQRPASRVDADDVAVPVTVHWGRVAALVGGPVLAATVPLLL</sequence>
<proteinExistence type="predicted"/>
<organism evidence="3 4">
    <name type="scientific">Agrococcus baldri</name>
    <dbReference type="NCBI Taxonomy" id="153730"/>
    <lineage>
        <taxon>Bacteria</taxon>
        <taxon>Bacillati</taxon>
        <taxon>Actinomycetota</taxon>
        <taxon>Actinomycetes</taxon>
        <taxon>Micrococcales</taxon>
        <taxon>Microbacteriaceae</taxon>
        <taxon>Agrococcus</taxon>
    </lineage>
</organism>
<evidence type="ECO:0000256" key="1">
    <source>
        <dbReference type="SAM" id="MobiDB-lite"/>
    </source>
</evidence>